<gene>
    <name evidence="2" type="ORF">MO867_18045</name>
</gene>
<dbReference type="GO" id="GO:0045892">
    <property type="term" value="P:negative regulation of DNA-templated transcription"/>
    <property type="evidence" value="ECO:0007669"/>
    <property type="project" value="TreeGrafter"/>
</dbReference>
<name>A0A9X2ER04_9GAMM</name>
<dbReference type="AlphaFoldDB" id="A0A9X2ER04"/>
<dbReference type="PANTHER" id="PTHR30136:SF35">
    <property type="entry name" value="HTH-TYPE TRANSCRIPTIONAL REGULATOR RV1719"/>
    <property type="match status" value="1"/>
</dbReference>
<dbReference type="PANTHER" id="PTHR30136">
    <property type="entry name" value="HELIX-TURN-HELIX TRANSCRIPTIONAL REGULATOR, ICLR FAMILY"/>
    <property type="match status" value="1"/>
</dbReference>
<dbReference type="SUPFAM" id="SSF46785">
    <property type="entry name" value="Winged helix' DNA-binding domain"/>
    <property type="match status" value="1"/>
</dbReference>
<keyword evidence="3" id="KW-1185">Reference proteome</keyword>
<reference evidence="2" key="1">
    <citation type="journal article" date="2022" name="Arch. Microbiol.">
        <title>Microbulbifer okhotskensis sp. nov., isolated from a deep bottom sediment of the Okhotsk Sea.</title>
        <authorList>
            <person name="Romanenko L."/>
            <person name="Kurilenko V."/>
            <person name="Otstavnykh N."/>
            <person name="Velansky P."/>
            <person name="Isaeva M."/>
            <person name="Mikhailov V."/>
        </authorList>
    </citation>
    <scope>NUCLEOTIDE SEQUENCE</scope>
    <source>
        <strain evidence="2">OS29</strain>
    </source>
</reference>
<comment type="caution">
    <text evidence="2">The sequence shown here is derived from an EMBL/GenBank/DDBJ whole genome shotgun (WGS) entry which is preliminary data.</text>
</comment>
<dbReference type="Gene3D" id="1.10.10.10">
    <property type="entry name" value="Winged helix-like DNA-binding domain superfamily/Winged helix DNA-binding domain"/>
    <property type="match status" value="1"/>
</dbReference>
<protein>
    <submittedName>
        <fullName evidence="2">Helix-turn-helix domain-containing protein</fullName>
    </submittedName>
</protein>
<feature type="domain" description="HTH iclR-type" evidence="1">
    <location>
        <begin position="4"/>
        <end position="66"/>
    </location>
</feature>
<evidence type="ECO:0000313" key="3">
    <source>
        <dbReference type="Proteomes" id="UP001139028"/>
    </source>
</evidence>
<dbReference type="EMBL" id="JALBWM010000115">
    <property type="protein sequence ID" value="MCO1336236.1"/>
    <property type="molecule type" value="Genomic_DNA"/>
</dbReference>
<dbReference type="Pfam" id="PF09339">
    <property type="entry name" value="HTH_IclR"/>
    <property type="match status" value="1"/>
</dbReference>
<dbReference type="Proteomes" id="UP001139028">
    <property type="component" value="Unassembled WGS sequence"/>
</dbReference>
<dbReference type="GO" id="GO:0003677">
    <property type="term" value="F:DNA binding"/>
    <property type="evidence" value="ECO:0007669"/>
    <property type="project" value="InterPro"/>
</dbReference>
<dbReference type="InterPro" id="IPR050707">
    <property type="entry name" value="HTH_MetabolicPath_Reg"/>
</dbReference>
<evidence type="ECO:0000259" key="1">
    <source>
        <dbReference type="PROSITE" id="PS51077"/>
    </source>
</evidence>
<dbReference type="InterPro" id="IPR036388">
    <property type="entry name" value="WH-like_DNA-bd_sf"/>
</dbReference>
<organism evidence="2 3">
    <name type="scientific">Microbulbifer okhotskensis</name>
    <dbReference type="NCBI Taxonomy" id="2926617"/>
    <lineage>
        <taxon>Bacteria</taxon>
        <taxon>Pseudomonadati</taxon>
        <taxon>Pseudomonadota</taxon>
        <taxon>Gammaproteobacteria</taxon>
        <taxon>Cellvibrionales</taxon>
        <taxon>Microbulbiferaceae</taxon>
        <taxon>Microbulbifer</taxon>
    </lineage>
</organism>
<proteinExistence type="predicted"/>
<dbReference type="GO" id="GO:0003700">
    <property type="term" value="F:DNA-binding transcription factor activity"/>
    <property type="evidence" value="ECO:0007669"/>
    <property type="project" value="TreeGrafter"/>
</dbReference>
<evidence type="ECO:0000313" key="2">
    <source>
        <dbReference type="EMBL" id="MCO1336236.1"/>
    </source>
</evidence>
<dbReference type="InterPro" id="IPR005471">
    <property type="entry name" value="Tscrpt_reg_IclR_N"/>
</dbReference>
<dbReference type="RefSeq" id="WP_252471768.1">
    <property type="nucleotide sequence ID" value="NZ_JALBWM010000115.1"/>
</dbReference>
<dbReference type="SMART" id="SM00346">
    <property type="entry name" value="HTH_ICLR"/>
    <property type="match status" value="1"/>
</dbReference>
<sequence>MSKQTALHKGLRVLKALKGHTLTGLSNQQLVQATDINASAITRIMAALIDEGLAEKREDGRFALSVGMLQIAQRHALEMQRAQEKIDEINRRVIAGAQG</sequence>
<dbReference type="InterPro" id="IPR036390">
    <property type="entry name" value="WH_DNA-bd_sf"/>
</dbReference>
<dbReference type="PROSITE" id="PS51077">
    <property type="entry name" value="HTH_ICLR"/>
    <property type="match status" value="1"/>
</dbReference>
<accession>A0A9X2ER04</accession>